<evidence type="ECO:0000313" key="3">
    <source>
        <dbReference type="Proteomes" id="UP001236500"/>
    </source>
</evidence>
<keyword evidence="1" id="KW-0472">Membrane</keyword>
<dbReference type="RefSeq" id="WP_280321632.1">
    <property type="nucleotide sequence ID" value="NZ_CP118605.1"/>
</dbReference>
<feature type="transmembrane region" description="Helical" evidence="1">
    <location>
        <begin position="83"/>
        <end position="103"/>
    </location>
</feature>
<keyword evidence="1" id="KW-1133">Transmembrane helix</keyword>
<reference evidence="2 3" key="1">
    <citation type="submission" date="2023-02" db="EMBL/GenBank/DDBJ databases">
        <title>Description and genomic characterization of Microbulbifer bruguierae sp. nov., isolated from the sediment of mangrove plant Bruguiera sexangula.</title>
        <authorList>
            <person name="Long M."/>
        </authorList>
    </citation>
    <scope>NUCLEOTIDE SEQUENCE [LARGE SCALE GENOMIC DNA]</scope>
    <source>
        <strain evidence="2 3">H12</strain>
    </source>
</reference>
<accession>A0ABY8NFM2</accession>
<proteinExistence type="predicted"/>
<protein>
    <submittedName>
        <fullName evidence="2">Uncharacterized protein</fullName>
    </submittedName>
</protein>
<evidence type="ECO:0000313" key="2">
    <source>
        <dbReference type="EMBL" id="WGL17731.1"/>
    </source>
</evidence>
<keyword evidence="1" id="KW-0812">Transmembrane</keyword>
<organism evidence="2 3">
    <name type="scientific">Microbulbifer bruguierae</name>
    <dbReference type="NCBI Taxonomy" id="3029061"/>
    <lineage>
        <taxon>Bacteria</taxon>
        <taxon>Pseudomonadati</taxon>
        <taxon>Pseudomonadota</taxon>
        <taxon>Gammaproteobacteria</taxon>
        <taxon>Cellvibrionales</taxon>
        <taxon>Microbulbiferaceae</taxon>
        <taxon>Microbulbifer</taxon>
    </lineage>
</organism>
<evidence type="ECO:0000256" key="1">
    <source>
        <dbReference type="SAM" id="Phobius"/>
    </source>
</evidence>
<keyword evidence="3" id="KW-1185">Reference proteome</keyword>
<feature type="transmembrane region" description="Helical" evidence="1">
    <location>
        <begin position="6"/>
        <end position="24"/>
    </location>
</feature>
<sequence>MSVENPKEFFVLILVVSIVAPLFVRKLALDILRLFYEDDYPGNYWADYVEKGEYRKSKHAFEKVVIEVYLFLDKVLLAKIKSIPILVAIFSGFFCFWVIYKILNT</sequence>
<dbReference type="Proteomes" id="UP001236500">
    <property type="component" value="Chromosome"/>
</dbReference>
<gene>
    <name evidence="2" type="ORF">PVT68_05400</name>
</gene>
<name>A0ABY8NFM2_9GAMM</name>
<dbReference type="EMBL" id="CP118605">
    <property type="protein sequence ID" value="WGL17731.1"/>
    <property type="molecule type" value="Genomic_DNA"/>
</dbReference>